<evidence type="ECO:0000256" key="1">
    <source>
        <dbReference type="SAM" id="MobiDB-lite"/>
    </source>
</evidence>
<dbReference type="EMBL" id="JFBT01000001">
    <property type="protein sequence ID" value="EXG82272.1"/>
    <property type="molecule type" value="Genomic_DNA"/>
</dbReference>
<dbReference type="AlphaFoldDB" id="A0A010ZYL6"/>
<name>A0A010ZYL6_9ACTN</name>
<proteinExistence type="predicted"/>
<comment type="caution">
    <text evidence="2">The sequence shown here is derived from an EMBL/GenBank/DDBJ whole genome shotgun (WGS) entry which is preliminary data.</text>
</comment>
<dbReference type="RefSeq" id="WP_035851964.1">
    <property type="nucleotide sequence ID" value="NZ_KK073874.1"/>
</dbReference>
<gene>
    <name evidence="2" type="ORF">CryarDRAFT_3437</name>
</gene>
<dbReference type="HOGENOM" id="CLU_2507099_0_0_11"/>
<accession>A0A010ZYL6</accession>
<evidence type="ECO:0000313" key="2">
    <source>
        <dbReference type="EMBL" id="EXG82272.1"/>
    </source>
</evidence>
<keyword evidence="3" id="KW-1185">Reference proteome</keyword>
<evidence type="ECO:0000313" key="3">
    <source>
        <dbReference type="Proteomes" id="UP000021053"/>
    </source>
</evidence>
<feature type="region of interest" description="Disordered" evidence="1">
    <location>
        <begin position="37"/>
        <end position="85"/>
    </location>
</feature>
<organism evidence="2 3">
    <name type="scientific">Cryptosporangium arvum DSM 44712</name>
    <dbReference type="NCBI Taxonomy" id="927661"/>
    <lineage>
        <taxon>Bacteria</taxon>
        <taxon>Bacillati</taxon>
        <taxon>Actinomycetota</taxon>
        <taxon>Actinomycetes</taxon>
        <taxon>Cryptosporangiales</taxon>
        <taxon>Cryptosporangiaceae</taxon>
        <taxon>Cryptosporangium</taxon>
    </lineage>
</organism>
<feature type="compositionally biased region" description="Basic and acidic residues" evidence="1">
    <location>
        <begin position="69"/>
        <end position="85"/>
    </location>
</feature>
<protein>
    <submittedName>
        <fullName evidence="2">Uncharacterized protein</fullName>
    </submittedName>
</protein>
<dbReference type="Proteomes" id="UP000021053">
    <property type="component" value="Unassembled WGS sequence"/>
</dbReference>
<reference evidence="2 3" key="1">
    <citation type="submission" date="2013-07" db="EMBL/GenBank/DDBJ databases">
        <authorList>
            <consortium name="DOE Joint Genome Institute"/>
            <person name="Eisen J."/>
            <person name="Huntemann M."/>
            <person name="Han J."/>
            <person name="Chen A."/>
            <person name="Kyrpides N."/>
            <person name="Mavromatis K."/>
            <person name="Markowitz V."/>
            <person name="Palaniappan K."/>
            <person name="Ivanova N."/>
            <person name="Schaumberg A."/>
            <person name="Pati A."/>
            <person name="Liolios K."/>
            <person name="Nordberg H.P."/>
            <person name="Cantor M.N."/>
            <person name="Hua S.X."/>
            <person name="Woyke T."/>
        </authorList>
    </citation>
    <scope>NUCLEOTIDE SEQUENCE [LARGE SCALE GENOMIC DNA]</scope>
    <source>
        <strain evidence="2 3">DSM 44712</strain>
    </source>
</reference>
<sequence>MTYEDPNYGEAEIVVSLQQFARMAAGEDLAAERVRVTSVESERRRRRREAAGLTNDQMCEEAAPRLPGGRRDLRQPDAIRTRLAA</sequence>